<keyword evidence="3" id="KW-1185">Reference proteome</keyword>
<proteinExistence type="predicted"/>
<accession>A0ABS6JAA3</accession>
<evidence type="ECO:0000256" key="1">
    <source>
        <dbReference type="SAM" id="Phobius"/>
    </source>
</evidence>
<keyword evidence="1" id="KW-0472">Membrane</keyword>
<name>A0ABS6JAA3_9BACI</name>
<evidence type="ECO:0000313" key="3">
    <source>
        <dbReference type="Proteomes" id="UP000784880"/>
    </source>
</evidence>
<protein>
    <submittedName>
        <fullName evidence="2">Uncharacterized protein</fullName>
    </submittedName>
</protein>
<dbReference type="Proteomes" id="UP000784880">
    <property type="component" value="Unassembled WGS sequence"/>
</dbReference>
<dbReference type="EMBL" id="JAHQCS010000030">
    <property type="protein sequence ID" value="MBU9710448.1"/>
    <property type="molecule type" value="Genomic_DNA"/>
</dbReference>
<feature type="transmembrane region" description="Helical" evidence="1">
    <location>
        <begin position="12"/>
        <end position="31"/>
    </location>
</feature>
<evidence type="ECO:0000313" key="2">
    <source>
        <dbReference type="EMBL" id="MBU9710448.1"/>
    </source>
</evidence>
<dbReference type="RefSeq" id="WP_217064341.1">
    <property type="nucleotide sequence ID" value="NZ_JAHQCS010000030.1"/>
</dbReference>
<comment type="caution">
    <text evidence="2">The sequence shown here is derived from an EMBL/GenBank/DDBJ whole genome shotgun (WGS) entry which is preliminary data.</text>
</comment>
<gene>
    <name evidence="2" type="ORF">KS419_01595</name>
</gene>
<keyword evidence="1" id="KW-0812">Transmembrane</keyword>
<organism evidence="2 3">
    <name type="scientific">Evansella tamaricis</name>
    <dbReference type="NCBI Taxonomy" id="2069301"/>
    <lineage>
        <taxon>Bacteria</taxon>
        <taxon>Bacillati</taxon>
        <taxon>Bacillota</taxon>
        <taxon>Bacilli</taxon>
        <taxon>Bacillales</taxon>
        <taxon>Bacillaceae</taxon>
        <taxon>Evansella</taxon>
    </lineage>
</organism>
<keyword evidence="1" id="KW-1133">Transmembrane helix</keyword>
<reference evidence="2 3" key="1">
    <citation type="submission" date="2021-06" db="EMBL/GenBank/DDBJ databases">
        <title>Bacillus sp. RD4P76, an endophyte from a halophyte.</title>
        <authorList>
            <person name="Sun J.-Q."/>
        </authorList>
    </citation>
    <scope>NUCLEOTIDE SEQUENCE [LARGE SCALE GENOMIC DNA]</scope>
    <source>
        <strain evidence="2 3">CGMCC 1.15917</strain>
    </source>
</reference>
<sequence>MIFEVSNDLVPILLSVSLYISFIAVHVMSSMTKEYVVRHRYLTNREIQSSLFLISTEDSFSEKLEEKQSFITRIIKRKEAPEDDGEYHFSSMKQHENENTRGGKHLWSRRNILYSPSLGNMVIL</sequence>